<evidence type="ECO:0000313" key="11">
    <source>
        <dbReference type="Proteomes" id="UP001501196"/>
    </source>
</evidence>
<dbReference type="InterPro" id="IPR050988">
    <property type="entry name" value="Mannitol_DH/Oxidoreductase"/>
</dbReference>
<evidence type="ECO:0000259" key="8">
    <source>
        <dbReference type="Pfam" id="PF01232"/>
    </source>
</evidence>
<dbReference type="PANTHER" id="PTHR43362:SF1">
    <property type="entry name" value="MANNITOL DEHYDROGENASE 2-RELATED"/>
    <property type="match status" value="1"/>
</dbReference>
<dbReference type="Gene3D" id="3.40.50.720">
    <property type="entry name" value="NAD(P)-binding Rossmann-like Domain"/>
    <property type="match status" value="1"/>
</dbReference>
<comment type="caution">
    <text evidence="10">The sequence shown here is derived from an EMBL/GenBank/DDBJ whole genome shotgun (WGS) entry which is preliminary data.</text>
</comment>
<dbReference type="InterPro" id="IPR013328">
    <property type="entry name" value="6PGD_dom2"/>
</dbReference>
<evidence type="ECO:0000256" key="4">
    <source>
        <dbReference type="ARBA" id="ARBA00023002"/>
    </source>
</evidence>
<dbReference type="SUPFAM" id="SSF48179">
    <property type="entry name" value="6-phosphogluconate dehydrogenase C-terminal domain-like"/>
    <property type="match status" value="1"/>
</dbReference>
<gene>
    <name evidence="10" type="ORF">GCM10009819_21210</name>
</gene>
<dbReference type="Pfam" id="PF01232">
    <property type="entry name" value="Mannitol_dh"/>
    <property type="match status" value="1"/>
</dbReference>
<feature type="domain" description="Mannitol dehydrogenase N-terminal" evidence="8">
    <location>
        <begin position="29"/>
        <end position="275"/>
    </location>
</feature>
<dbReference type="PANTHER" id="PTHR43362">
    <property type="entry name" value="MANNITOL DEHYDROGENASE DSF1-RELATED"/>
    <property type="match status" value="1"/>
</dbReference>
<sequence>MNVATDTARRATAAAPRLARGGAPRPPVRIIHLGIGHFFRAHQAWYTAHAADGADWGIAAFTGRSTALADALEDQDGLFTLVERDADGDRLEVVSSIAEARPGSDVVRLAELAADPRVAVITLTVTESGYRLRPDGTPDPDDAPLAADVVELRSDAVPRSPQTAVGRLLLALDARRLAGAGPIAVVSCDNIPGNGTFLRAGALAIAEQVDPALAEWMRDAVSFVSTSVDRITPHVAVDPAELEAAGWSDAAPVVTEPFADWVLEGGFPAGRPQWEAGGARFVDDIEPWEHRKLWLLNGAHSLLAFAGLVRGIETVAEATADPACRIAVEAFWAEAVDVLPAGVEHVRYRERLLERFENPRIEHRLAQIAAEATVKVQFRFAAVAERTLAAGRMPEESARAIAAWIDWVLAHGGRPEAPDARGEEVARAAASADPTAALVALVSAPLAASPAFLDLVRAARTEPSDSETAHAAPLA</sequence>
<evidence type="ECO:0000313" key="10">
    <source>
        <dbReference type="EMBL" id="GAA2036372.1"/>
    </source>
</evidence>
<dbReference type="PRINTS" id="PR00084">
    <property type="entry name" value="MTLDHDRGNASE"/>
</dbReference>
<dbReference type="Proteomes" id="UP001501196">
    <property type="component" value="Unassembled WGS sequence"/>
</dbReference>
<name>A0ABP5G2P6_9MICO</name>
<feature type="region of interest" description="Disordered" evidence="7">
    <location>
        <begin position="1"/>
        <end position="22"/>
    </location>
</feature>
<dbReference type="InterPro" id="IPR013118">
    <property type="entry name" value="Mannitol_DH_C"/>
</dbReference>
<evidence type="ECO:0000256" key="3">
    <source>
        <dbReference type="ARBA" id="ARBA00016219"/>
    </source>
</evidence>
<comment type="similarity">
    <text evidence="1">Belongs to the mannitol dehydrogenase family.</text>
</comment>
<dbReference type="EC" id="1.1.1.17" evidence="2"/>
<dbReference type="InterPro" id="IPR036291">
    <property type="entry name" value="NAD(P)-bd_dom_sf"/>
</dbReference>
<dbReference type="InterPro" id="IPR008927">
    <property type="entry name" value="6-PGluconate_DH-like_C_sf"/>
</dbReference>
<reference evidence="11" key="1">
    <citation type="journal article" date="2019" name="Int. J. Syst. Evol. Microbiol.">
        <title>The Global Catalogue of Microorganisms (GCM) 10K type strain sequencing project: providing services to taxonomists for standard genome sequencing and annotation.</title>
        <authorList>
            <consortium name="The Broad Institute Genomics Platform"/>
            <consortium name="The Broad Institute Genome Sequencing Center for Infectious Disease"/>
            <person name="Wu L."/>
            <person name="Ma J."/>
        </authorList>
    </citation>
    <scope>NUCLEOTIDE SEQUENCE [LARGE SCALE GENOMIC DNA]</scope>
    <source>
        <strain evidence="11">JCM 15672</strain>
    </source>
</reference>
<evidence type="ECO:0000256" key="5">
    <source>
        <dbReference type="ARBA" id="ARBA00023027"/>
    </source>
</evidence>
<evidence type="ECO:0000256" key="1">
    <source>
        <dbReference type="ARBA" id="ARBA00006541"/>
    </source>
</evidence>
<keyword evidence="5" id="KW-0520">NAD</keyword>
<dbReference type="InterPro" id="IPR023027">
    <property type="entry name" value="Mannitol_DH_CS"/>
</dbReference>
<keyword evidence="11" id="KW-1185">Reference proteome</keyword>
<protein>
    <recommendedName>
        <fullName evidence="3">Mannitol-1-phosphate 5-dehydrogenase</fullName>
        <ecNumber evidence="2">1.1.1.17</ecNumber>
    </recommendedName>
</protein>
<comment type="catalytic activity">
    <reaction evidence="6">
        <text>D-mannitol 1-phosphate + NAD(+) = beta-D-fructose 6-phosphate + NADH + H(+)</text>
        <dbReference type="Rhea" id="RHEA:19661"/>
        <dbReference type="ChEBI" id="CHEBI:15378"/>
        <dbReference type="ChEBI" id="CHEBI:57540"/>
        <dbReference type="ChEBI" id="CHEBI:57634"/>
        <dbReference type="ChEBI" id="CHEBI:57945"/>
        <dbReference type="ChEBI" id="CHEBI:61381"/>
        <dbReference type="EC" id="1.1.1.17"/>
    </reaction>
</comment>
<keyword evidence="4" id="KW-0560">Oxidoreductase</keyword>
<proteinExistence type="inferred from homology"/>
<dbReference type="InterPro" id="IPR013131">
    <property type="entry name" value="Mannitol_DH_N"/>
</dbReference>
<organism evidence="10 11">
    <name type="scientific">Agromyces tropicus</name>
    <dbReference type="NCBI Taxonomy" id="555371"/>
    <lineage>
        <taxon>Bacteria</taxon>
        <taxon>Bacillati</taxon>
        <taxon>Actinomycetota</taxon>
        <taxon>Actinomycetes</taxon>
        <taxon>Micrococcales</taxon>
        <taxon>Microbacteriaceae</taxon>
        <taxon>Agromyces</taxon>
    </lineage>
</organism>
<accession>A0ABP5G2P6</accession>
<evidence type="ECO:0000256" key="2">
    <source>
        <dbReference type="ARBA" id="ARBA00012939"/>
    </source>
</evidence>
<dbReference type="Pfam" id="PF08125">
    <property type="entry name" value="Mannitol_dh_C"/>
    <property type="match status" value="1"/>
</dbReference>
<dbReference type="PROSITE" id="PS00974">
    <property type="entry name" value="MANNITOL_DHGENASE"/>
    <property type="match status" value="1"/>
</dbReference>
<feature type="domain" description="Mannitol dehydrogenase C-terminal" evidence="9">
    <location>
        <begin position="284"/>
        <end position="409"/>
    </location>
</feature>
<evidence type="ECO:0000256" key="7">
    <source>
        <dbReference type="SAM" id="MobiDB-lite"/>
    </source>
</evidence>
<evidence type="ECO:0000259" key="9">
    <source>
        <dbReference type="Pfam" id="PF08125"/>
    </source>
</evidence>
<dbReference type="EMBL" id="BAAAPW010000002">
    <property type="protein sequence ID" value="GAA2036372.1"/>
    <property type="molecule type" value="Genomic_DNA"/>
</dbReference>
<dbReference type="SUPFAM" id="SSF51735">
    <property type="entry name" value="NAD(P)-binding Rossmann-fold domains"/>
    <property type="match status" value="1"/>
</dbReference>
<dbReference type="InterPro" id="IPR000669">
    <property type="entry name" value="Mannitol_DH"/>
</dbReference>
<dbReference type="Gene3D" id="1.10.1040.10">
    <property type="entry name" value="N-(1-d-carboxylethyl)-l-norvaline Dehydrogenase, domain 2"/>
    <property type="match status" value="1"/>
</dbReference>
<evidence type="ECO:0000256" key="6">
    <source>
        <dbReference type="ARBA" id="ARBA00048615"/>
    </source>
</evidence>